<organism evidence="2 3">
    <name type="scientific">Yarrowia lipolytica</name>
    <name type="common">Candida lipolytica</name>
    <dbReference type="NCBI Taxonomy" id="4952"/>
    <lineage>
        <taxon>Eukaryota</taxon>
        <taxon>Fungi</taxon>
        <taxon>Dikarya</taxon>
        <taxon>Ascomycota</taxon>
        <taxon>Saccharomycotina</taxon>
        <taxon>Dipodascomycetes</taxon>
        <taxon>Dipodascales</taxon>
        <taxon>Dipodascales incertae sedis</taxon>
        <taxon>Yarrowia</taxon>
    </lineage>
</organism>
<dbReference type="GeneID" id="94582952"/>
<dbReference type="EMBL" id="CP017555">
    <property type="protein sequence ID" value="AOW02721.1"/>
    <property type="molecule type" value="Genomic_DNA"/>
</dbReference>
<accession>A0A1D8NAR3</accession>
<name>A0A1D8NAR3_YARLL</name>
<dbReference type="VEuPathDB" id="FungiDB:YALI1_C16648g"/>
<dbReference type="RefSeq" id="XP_068138418.1">
    <property type="nucleotide sequence ID" value="XM_068282317.1"/>
</dbReference>
<protein>
    <submittedName>
        <fullName evidence="2">Uncharacterized protein</fullName>
    </submittedName>
</protein>
<evidence type="ECO:0000313" key="2">
    <source>
        <dbReference type="EMBL" id="AOW02721.1"/>
    </source>
</evidence>
<dbReference type="AlphaFoldDB" id="A0A1D8NAR3"/>
<dbReference type="Proteomes" id="UP000182444">
    <property type="component" value="Chromosome 1C"/>
</dbReference>
<feature type="region of interest" description="Disordered" evidence="1">
    <location>
        <begin position="62"/>
        <end position="81"/>
    </location>
</feature>
<sequence>MCARGCLDTVHQRPECHGCRPDSGPYHLPTQLQCITKPERLHHLLIRTTVIQAYEQALPVGERHRERRVDDALPSSSILFT</sequence>
<evidence type="ECO:0000313" key="3">
    <source>
        <dbReference type="Proteomes" id="UP000182444"/>
    </source>
</evidence>
<proteinExistence type="predicted"/>
<gene>
    <name evidence="2" type="ORF">YALI1_C16648g</name>
</gene>
<reference evidence="2 3" key="1">
    <citation type="journal article" date="2016" name="PLoS ONE">
        <title>Sequence Assembly of Yarrowia lipolytica Strain W29/CLIB89 Shows Transposable Element Diversity.</title>
        <authorList>
            <person name="Magnan C."/>
            <person name="Yu J."/>
            <person name="Chang I."/>
            <person name="Jahn E."/>
            <person name="Kanomata Y."/>
            <person name="Wu J."/>
            <person name="Zeller M."/>
            <person name="Oakes M."/>
            <person name="Baldi P."/>
            <person name="Sandmeyer S."/>
        </authorList>
    </citation>
    <scope>NUCLEOTIDE SEQUENCE [LARGE SCALE GENOMIC DNA]</scope>
    <source>
        <strain evidence="3">CLIB89(W29)</strain>
    </source>
</reference>
<evidence type="ECO:0000256" key="1">
    <source>
        <dbReference type="SAM" id="MobiDB-lite"/>
    </source>
</evidence>
<feature type="compositionally biased region" description="Basic and acidic residues" evidence="1">
    <location>
        <begin position="62"/>
        <end position="71"/>
    </location>
</feature>